<proteinExistence type="predicted"/>
<feature type="compositionally biased region" description="Polar residues" evidence="1">
    <location>
        <begin position="64"/>
        <end position="79"/>
    </location>
</feature>
<dbReference type="SUPFAM" id="SSF57845">
    <property type="entry name" value="B-box zinc-binding domain"/>
    <property type="match status" value="1"/>
</dbReference>
<dbReference type="CDD" id="cd19817">
    <property type="entry name" value="Bbox1_ANCHR-like"/>
    <property type="match status" value="1"/>
</dbReference>
<evidence type="ECO:0000313" key="3">
    <source>
        <dbReference type="Proteomes" id="UP000799776"/>
    </source>
</evidence>
<evidence type="ECO:0000313" key="2">
    <source>
        <dbReference type="EMBL" id="KAF2085627.1"/>
    </source>
</evidence>
<dbReference type="InterPro" id="IPR044553">
    <property type="entry name" value="Bbox1_ANCHR"/>
</dbReference>
<organism evidence="2 3">
    <name type="scientific">Saccharata proteae CBS 121410</name>
    <dbReference type="NCBI Taxonomy" id="1314787"/>
    <lineage>
        <taxon>Eukaryota</taxon>
        <taxon>Fungi</taxon>
        <taxon>Dikarya</taxon>
        <taxon>Ascomycota</taxon>
        <taxon>Pezizomycotina</taxon>
        <taxon>Dothideomycetes</taxon>
        <taxon>Dothideomycetes incertae sedis</taxon>
        <taxon>Botryosphaeriales</taxon>
        <taxon>Saccharataceae</taxon>
        <taxon>Saccharata</taxon>
    </lineage>
</organism>
<protein>
    <submittedName>
        <fullName evidence="2">Uncharacterized protein</fullName>
    </submittedName>
</protein>
<gene>
    <name evidence="2" type="ORF">K490DRAFT_67510</name>
</gene>
<dbReference type="PANTHER" id="PTHR46603">
    <property type="entry name" value="ABSCISSION/NOCUT CHECKPOINT REGULATOR"/>
    <property type="match status" value="1"/>
</dbReference>
<feature type="compositionally biased region" description="Basic and acidic residues" evidence="1">
    <location>
        <begin position="191"/>
        <end position="217"/>
    </location>
</feature>
<keyword evidence="3" id="KW-1185">Reference proteome</keyword>
<name>A0A9P4HRL2_9PEZI</name>
<dbReference type="AlphaFoldDB" id="A0A9P4HRL2"/>
<feature type="region of interest" description="Disordered" evidence="1">
    <location>
        <begin position="126"/>
        <end position="302"/>
    </location>
</feature>
<evidence type="ECO:0000256" key="1">
    <source>
        <dbReference type="SAM" id="MobiDB-lite"/>
    </source>
</evidence>
<feature type="compositionally biased region" description="Basic and acidic residues" evidence="1">
    <location>
        <begin position="86"/>
        <end position="107"/>
    </location>
</feature>
<dbReference type="Pfam" id="PF22586">
    <property type="entry name" value="ANCHR-like_BBOX"/>
    <property type="match status" value="1"/>
</dbReference>
<feature type="compositionally biased region" description="Basic and acidic residues" evidence="1">
    <location>
        <begin position="138"/>
        <end position="163"/>
    </location>
</feature>
<feature type="compositionally biased region" description="Low complexity" evidence="1">
    <location>
        <begin position="273"/>
        <end position="292"/>
    </location>
</feature>
<comment type="caution">
    <text evidence="2">The sequence shown here is derived from an EMBL/GenBank/DDBJ whole genome shotgun (WGS) entry which is preliminary data.</text>
</comment>
<reference evidence="2" key="1">
    <citation type="journal article" date="2020" name="Stud. Mycol.">
        <title>101 Dothideomycetes genomes: a test case for predicting lifestyles and emergence of pathogens.</title>
        <authorList>
            <person name="Haridas S."/>
            <person name="Albert R."/>
            <person name="Binder M."/>
            <person name="Bloem J."/>
            <person name="Labutti K."/>
            <person name="Salamov A."/>
            <person name="Andreopoulos B."/>
            <person name="Baker S."/>
            <person name="Barry K."/>
            <person name="Bills G."/>
            <person name="Bluhm B."/>
            <person name="Cannon C."/>
            <person name="Castanera R."/>
            <person name="Culley D."/>
            <person name="Daum C."/>
            <person name="Ezra D."/>
            <person name="Gonzalez J."/>
            <person name="Henrissat B."/>
            <person name="Kuo A."/>
            <person name="Liang C."/>
            <person name="Lipzen A."/>
            <person name="Lutzoni F."/>
            <person name="Magnuson J."/>
            <person name="Mondo S."/>
            <person name="Nolan M."/>
            <person name="Ohm R."/>
            <person name="Pangilinan J."/>
            <person name="Park H.-J."/>
            <person name="Ramirez L."/>
            <person name="Alfaro M."/>
            <person name="Sun H."/>
            <person name="Tritt A."/>
            <person name="Yoshinaga Y."/>
            <person name="Zwiers L.-H."/>
            <person name="Turgeon B."/>
            <person name="Goodwin S."/>
            <person name="Spatafora J."/>
            <person name="Crous P."/>
            <person name="Grigoriev I."/>
        </authorList>
    </citation>
    <scope>NUCLEOTIDE SEQUENCE</scope>
    <source>
        <strain evidence="2">CBS 121410</strain>
    </source>
</reference>
<dbReference type="Proteomes" id="UP000799776">
    <property type="component" value="Unassembled WGS sequence"/>
</dbReference>
<dbReference type="OrthoDB" id="5407799at2759"/>
<dbReference type="EMBL" id="ML978729">
    <property type="protein sequence ID" value="KAF2085627.1"/>
    <property type="molecule type" value="Genomic_DNA"/>
</dbReference>
<feature type="compositionally biased region" description="Acidic residues" evidence="1">
    <location>
        <begin position="164"/>
        <end position="179"/>
    </location>
</feature>
<dbReference type="PANTHER" id="PTHR46603:SF1">
    <property type="entry name" value="ABSCISSION_NOCUT CHECKPOINT REGULATOR"/>
    <property type="match status" value="1"/>
</dbReference>
<feature type="region of interest" description="Disordered" evidence="1">
    <location>
        <begin position="63"/>
        <end position="107"/>
    </location>
</feature>
<feature type="region of interest" description="Disordered" evidence="1">
    <location>
        <begin position="14"/>
        <end position="51"/>
    </location>
</feature>
<accession>A0A9P4HRL2</accession>
<sequence>MPPSSDDALLARLNALKPSRAPSLSTGTPPPQPGDAVVAAFIPPSTAAEQSDPVLDLAARFKRLNSSSSPRGGKRSTSPLPAAPSVKEDGGEGFGEEGKSLDELLRELGGEEWDMGKMEERDVGRLVREVRSVIPEVEAERRLGRESKKGVKEGEGLGRNEEGKEQDEDEGQDEQDADEYIAQILAELDIEEKYGKGDNEDRHNPSHNEKPEHDDAKTATPHGHPKPEGQNPSNDNPSDEDPFSLPAPPNTHPASPHQNTSDDDFNNIFNARLAALSSPSTPSNPSTLPSAPKFSPTKKPAVRVSKTEQFADEEIDSWCIICYADATVRCLGCDGDLYCQGCWNEGHRGESAGFEERGHRAMQFVRGKKEKEGRKKVSLGAG</sequence>